<dbReference type="Pfam" id="PF05569">
    <property type="entry name" value="Peptidase_M56"/>
    <property type="match status" value="1"/>
</dbReference>
<reference evidence="4 5" key="1">
    <citation type="submission" date="2016-10" db="EMBL/GenBank/DDBJ databases">
        <authorList>
            <person name="de Groot N.N."/>
        </authorList>
    </citation>
    <scope>NUCLEOTIDE SEQUENCE [LARGE SCALE GENOMIC DNA]</scope>
    <source>
        <strain evidence="4 5">CGMCC 1.6114</strain>
    </source>
</reference>
<dbReference type="PANTHER" id="PTHR34978:SF3">
    <property type="entry name" value="SLR0241 PROTEIN"/>
    <property type="match status" value="1"/>
</dbReference>
<name>A0A1I6VG33_9FLAO</name>
<feature type="region of interest" description="Disordered" evidence="1">
    <location>
        <begin position="497"/>
        <end position="517"/>
    </location>
</feature>
<dbReference type="AlphaFoldDB" id="A0A1I6VG33"/>
<feature type="transmembrane region" description="Helical" evidence="2">
    <location>
        <begin position="6"/>
        <end position="22"/>
    </location>
</feature>
<dbReference type="Proteomes" id="UP000183209">
    <property type="component" value="Unassembled WGS sequence"/>
</dbReference>
<keyword evidence="2" id="KW-1133">Transmembrane helix</keyword>
<dbReference type="PANTHER" id="PTHR34978">
    <property type="entry name" value="POSSIBLE SENSOR-TRANSDUCER PROTEIN BLAR"/>
    <property type="match status" value="1"/>
</dbReference>
<organism evidence="4 5">
    <name type="scientific">Zhouia amylolytica</name>
    <dbReference type="NCBI Taxonomy" id="376730"/>
    <lineage>
        <taxon>Bacteria</taxon>
        <taxon>Pseudomonadati</taxon>
        <taxon>Bacteroidota</taxon>
        <taxon>Flavobacteriia</taxon>
        <taxon>Flavobacteriales</taxon>
        <taxon>Flavobacteriaceae</taxon>
        <taxon>Zhouia</taxon>
    </lineage>
</organism>
<feature type="transmembrane region" description="Helical" evidence="2">
    <location>
        <begin position="34"/>
        <end position="55"/>
    </location>
</feature>
<evidence type="ECO:0000313" key="5">
    <source>
        <dbReference type="Proteomes" id="UP000183209"/>
    </source>
</evidence>
<evidence type="ECO:0000256" key="1">
    <source>
        <dbReference type="SAM" id="MobiDB-lite"/>
    </source>
</evidence>
<keyword evidence="2" id="KW-0812">Transmembrane</keyword>
<evidence type="ECO:0000313" key="4">
    <source>
        <dbReference type="EMBL" id="SFT12597.1"/>
    </source>
</evidence>
<protein>
    <submittedName>
        <fullName evidence="4">Signal transducer regulating beta-lactamase production, contains metallopeptidase domain</fullName>
    </submittedName>
</protein>
<accession>A0A1I6VG33</accession>
<dbReference type="RefSeq" id="WP_083425972.1">
    <property type="nucleotide sequence ID" value="NZ_FPAG01000009.1"/>
</dbReference>
<sequence>MLFYFIKSGACLAILLVFYKFFLEKEGIHTFKRYYLLTAVIISFVIPLITFTQYIEVSEGATPVFTGAMSFDEDTSALSTVSYRPAVLWSIYGIGVLFFYLRFLVRIKGIINRIKQNPVKQYAIYTNVLHKDKLAPHTFLKYIFLNGDDYHQNNIPDEVLLHEKAHARQQHSLDIIFLEVLQIICWFNPFIYWAKRHIKLNHEFLADREVLNHGVHSSTYQELLLAFSSSAKHTGLSSAINYSSIKKRFTVMKKQTSNFTWLKSALLLPLLAVLIYSFSEKETKLIHDQPDVIVLKMSIDNEIEFQESTFTLKTIEQKLSSYIERGEVHIEYGPDVSVEACNSLHNLLITLGFPTIKEYAIGTNGILMKEMYNHLLEANTPEEALREYNSLVKHYNTFNLEKGMDLIDISKIQHLYEKLSPEQKKSAEPYPDLSSFKNSKKLITTIQQGASKKMIAEYNKLARKYKNANSGTIKIDKKEVERMYYIYGIMTEAQKKEAEPYPNIPPPPPGSSNTANYSKSRSKFLAYVTPKGAWPQVYLSLPEDEAKVAKKLYDRMIEAYYQLSAEEKSNQEKLPPPPPPARKHKQVKEEIIEVIEVPAPPAPPRPKEPVVIEVVEERASEVVEVREVIEVVEVPVETENTPKKVIQVMEVEGAVPPPPPPPNPEEHMKELAKQNATFYFNGSKISAKKAIELVKSKKAINISVLKGNEGIPTVKLTDQPIEH</sequence>
<evidence type="ECO:0000256" key="2">
    <source>
        <dbReference type="SAM" id="Phobius"/>
    </source>
</evidence>
<proteinExistence type="predicted"/>
<feature type="domain" description="Peptidase M56" evidence="3">
    <location>
        <begin position="159"/>
        <end position="250"/>
    </location>
</feature>
<feature type="transmembrane region" description="Helical" evidence="2">
    <location>
        <begin position="261"/>
        <end position="279"/>
    </location>
</feature>
<dbReference type="EMBL" id="FPAG01000009">
    <property type="protein sequence ID" value="SFT12597.1"/>
    <property type="molecule type" value="Genomic_DNA"/>
</dbReference>
<dbReference type="InterPro" id="IPR008756">
    <property type="entry name" value="Peptidase_M56"/>
</dbReference>
<dbReference type="CDD" id="cd07341">
    <property type="entry name" value="M56_BlaR1_MecR1_like"/>
    <property type="match status" value="1"/>
</dbReference>
<gene>
    <name evidence="4" type="ORF">SAMN04487906_3096</name>
</gene>
<evidence type="ECO:0000259" key="3">
    <source>
        <dbReference type="Pfam" id="PF05569"/>
    </source>
</evidence>
<dbReference type="InterPro" id="IPR052173">
    <property type="entry name" value="Beta-lactam_resp_regulator"/>
</dbReference>
<dbReference type="OrthoDB" id="1522859at2"/>
<keyword evidence="2" id="KW-0472">Membrane</keyword>
<feature type="transmembrane region" description="Helical" evidence="2">
    <location>
        <begin position="86"/>
        <end position="105"/>
    </location>
</feature>